<keyword evidence="3" id="KW-1185">Reference proteome</keyword>
<dbReference type="EMBL" id="JH430120">
    <property type="status" value="NOT_ANNOTATED_CDS"/>
    <property type="molecule type" value="Genomic_DNA"/>
</dbReference>
<evidence type="ECO:0000256" key="1">
    <source>
        <dbReference type="SAM" id="MobiDB-lite"/>
    </source>
</evidence>
<reference evidence="3" key="1">
    <citation type="submission" date="2011-05" db="EMBL/GenBank/DDBJ databases">
        <authorList>
            <person name="Richards S.R."/>
            <person name="Qu J."/>
            <person name="Jiang H."/>
            <person name="Jhangiani S.N."/>
            <person name="Agravi P."/>
            <person name="Goodspeed R."/>
            <person name="Gross S."/>
            <person name="Mandapat C."/>
            <person name="Jackson L."/>
            <person name="Mathew T."/>
            <person name="Pu L."/>
            <person name="Thornton R."/>
            <person name="Saada N."/>
            <person name="Wilczek-Boney K.B."/>
            <person name="Lee S."/>
            <person name="Kovar C."/>
            <person name="Wu Y."/>
            <person name="Scherer S.E."/>
            <person name="Worley K.C."/>
            <person name="Muzny D.M."/>
            <person name="Gibbs R."/>
        </authorList>
    </citation>
    <scope>NUCLEOTIDE SEQUENCE</scope>
    <source>
        <strain evidence="3">Brora</strain>
    </source>
</reference>
<dbReference type="HOGENOM" id="CLU_1416805_0_0_1"/>
<dbReference type="EnsemblMetazoa" id="SMAR000543-RA">
    <property type="protein sequence ID" value="SMAR000543-PA"/>
    <property type="gene ID" value="SMAR000543"/>
</dbReference>
<feature type="region of interest" description="Disordered" evidence="1">
    <location>
        <begin position="28"/>
        <end position="64"/>
    </location>
</feature>
<feature type="compositionally biased region" description="Polar residues" evidence="1">
    <location>
        <begin position="45"/>
        <end position="59"/>
    </location>
</feature>
<proteinExistence type="predicted"/>
<organism evidence="2 3">
    <name type="scientific">Strigamia maritima</name>
    <name type="common">European centipede</name>
    <name type="synonym">Geophilus maritimus</name>
    <dbReference type="NCBI Taxonomy" id="126957"/>
    <lineage>
        <taxon>Eukaryota</taxon>
        <taxon>Metazoa</taxon>
        <taxon>Ecdysozoa</taxon>
        <taxon>Arthropoda</taxon>
        <taxon>Myriapoda</taxon>
        <taxon>Chilopoda</taxon>
        <taxon>Pleurostigmophora</taxon>
        <taxon>Geophilomorpha</taxon>
        <taxon>Linotaeniidae</taxon>
        <taxon>Strigamia</taxon>
    </lineage>
</organism>
<feature type="compositionally biased region" description="Low complexity" evidence="1">
    <location>
        <begin position="29"/>
        <end position="43"/>
    </location>
</feature>
<reference evidence="2" key="2">
    <citation type="submission" date="2015-02" db="UniProtKB">
        <authorList>
            <consortium name="EnsemblMetazoa"/>
        </authorList>
    </citation>
    <scope>IDENTIFICATION</scope>
</reference>
<dbReference type="AlphaFoldDB" id="T1II52"/>
<name>T1II52_STRMM</name>
<dbReference type="PhylomeDB" id="T1II52"/>
<protein>
    <submittedName>
        <fullName evidence="2">Uncharacterized protein</fullName>
    </submittedName>
</protein>
<dbReference type="Proteomes" id="UP000014500">
    <property type="component" value="Unassembled WGS sequence"/>
</dbReference>
<accession>T1II52</accession>
<evidence type="ECO:0000313" key="3">
    <source>
        <dbReference type="Proteomes" id="UP000014500"/>
    </source>
</evidence>
<dbReference type="STRING" id="126957.T1II52"/>
<evidence type="ECO:0000313" key="2">
    <source>
        <dbReference type="EnsemblMetazoa" id="SMAR000543-PA"/>
    </source>
</evidence>
<sequence>MSNASQSLPQTLWSPSWESILMRKNIPRSATATSSSSFASVASPGNKSPRNKGQNSAGNSPARPDIALVDEVNEQRSMVLNQEGTSGSAVMADSGACGGYLKEDKEKSDMALLETASFINQLPPAMFGVSEWDDTDSKILAQVLAASQQEYLDCLKRTAKETPTNADDIKVILIETGEPNLEWIAPYTKRLT</sequence>